<accession>A0ABR9BIR9</accession>
<reference evidence="2 3" key="1">
    <citation type="submission" date="2020-09" db="EMBL/GenBank/DDBJ databases">
        <title>Photobacterium sp. CAU 1568 isolated from sand of Sido Beach.</title>
        <authorList>
            <person name="Kim W."/>
        </authorList>
    </citation>
    <scope>NUCLEOTIDE SEQUENCE [LARGE SCALE GENOMIC DNA]</scope>
    <source>
        <strain evidence="2 3">CAU 1568</strain>
    </source>
</reference>
<dbReference type="InterPro" id="IPR000182">
    <property type="entry name" value="GNAT_dom"/>
</dbReference>
<evidence type="ECO:0000259" key="1">
    <source>
        <dbReference type="Pfam" id="PF00583"/>
    </source>
</evidence>
<feature type="domain" description="N-acetyltransferase" evidence="1">
    <location>
        <begin position="43"/>
        <end position="117"/>
    </location>
</feature>
<dbReference type="Pfam" id="PF00583">
    <property type="entry name" value="Acetyltransf_1"/>
    <property type="match status" value="1"/>
</dbReference>
<dbReference type="RefSeq" id="WP_192014270.1">
    <property type="nucleotide sequence ID" value="NZ_JACYTP010000001.1"/>
</dbReference>
<dbReference type="SUPFAM" id="SSF55729">
    <property type="entry name" value="Acyl-CoA N-acyltransferases (Nat)"/>
    <property type="match status" value="1"/>
</dbReference>
<proteinExistence type="predicted"/>
<evidence type="ECO:0000313" key="3">
    <source>
        <dbReference type="Proteomes" id="UP000649768"/>
    </source>
</evidence>
<comment type="caution">
    <text evidence="2">The sequence shown here is derived from an EMBL/GenBank/DDBJ whole genome shotgun (WGS) entry which is preliminary data.</text>
</comment>
<gene>
    <name evidence="2" type="ORF">IFO68_02315</name>
</gene>
<keyword evidence="3" id="KW-1185">Reference proteome</keyword>
<organism evidence="2 3">
    <name type="scientific">Photobacterium arenosum</name>
    <dbReference type="NCBI Taxonomy" id="2774143"/>
    <lineage>
        <taxon>Bacteria</taxon>
        <taxon>Pseudomonadati</taxon>
        <taxon>Pseudomonadota</taxon>
        <taxon>Gammaproteobacteria</taxon>
        <taxon>Vibrionales</taxon>
        <taxon>Vibrionaceae</taxon>
        <taxon>Photobacterium</taxon>
    </lineage>
</organism>
<dbReference type="InterPro" id="IPR016181">
    <property type="entry name" value="Acyl_CoA_acyltransferase"/>
</dbReference>
<dbReference type="EMBL" id="JACYTP010000001">
    <property type="protein sequence ID" value="MBD8511537.1"/>
    <property type="molecule type" value="Genomic_DNA"/>
</dbReference>
<sequence>MSNLQYVSLDEIESDKFIPILNKASTRKHLITHDEFDSDLAEKWICDKIEIDDLEGCIVRAIIVDDELVGWCGIQLSELGHEIAIVVDDRSWGIGKMVFRSLISWAHDFGHEVVYIHLLHTRPEYEFLRKISQSVFPTEMIGDRFTTYELNVAECLTGKKQN</sequence>
<evidence type="ECO:0000313" key="2">
    <source>
        <dbReference type="EMBL" id="MBD8511537.1"/>
    </source>
</evidence>
<dbReference type="CDD" id="cd04301">
    <property type="entry name" value="NAT_SF"/>
    <property type="match status" value="1"/>
</dbReference>
<name>A0ABR9BIR9_9GAMM</name>
<protein>
    <submittedName>
        <fullName evidence="2">GNAT family N-acetyltransferase</fullName>
    </submittedName>
</protein>
<dbReference type="Gene3D" id="3.40.630.30">
    <property type="match status" value="1"/>
</dbReference>
<dbReference type="Proteomes" id="UP000649768">
    <property type="component" value="Unassembled WGS sequence"/>
</dbReference>